<dbReference type="PANTHER" id="PTHR11319:SF35">
    <property type="entry name" value="OUTER MEMBRANE PROTEIN PMPC-RELATED"/>
    <property type="match status" value="1"/>
</dbReference>
<evidence type="ECO:0000256" key="5">
    <source>
        <dbReference type="ARBA" id="ARBA00022729"/>
    </source>
</evidence>
<evidence type="ECO:0000313" key="9">
    <source>
        <dbReference type="EMBL" id="MPL71316.1"/>
    </source>
</evidence>
<dbReference type="GO" id="GO:0009279">
    <property type="term" value="C:cell outer membrane"/>
    <property type="evidence" value="ECO:0007669"/>
    <property type="project" value="UniProtKB-SubCell"/>
</dbReference>
<keyword evidence="4" id="KW-0964">Secreted</keyword>
<comment type="subcellular location">
    <subcellularLocation>
        <location evidence="1">Cell envelope</location>
    </subcellularLocation>
    <subcellularLocation>
        <location evidence="2">Cell outer membrane</location>
    </subcellularLocation>
    <subcellularLocation>
        <location evidence="3">Secreted</location>
    </subcellularLocation>
</comment>
<evidence type="ECO:0000259" key="8">
    <source>
        <dbReference type="Pfam" id="PF01345"/>
    </source>
</evidence>
<accession>A0A644TWF2</accession>
<dbReference type="InterPro" id="IPR012334">
    <property type="entry name" value="Pectin_lyas_fold"/>
</dbReference>
<feature type="domain" description="DUF11" evidence="8">
    <location>
        <begin position="530"/>
        <end position="627"/>
    </location>
</feature>
<evidence type="ECO:0000256" key="1">
    <source>
        <dbReference type="ARBA" id="ARBA00004196"/>
    </source>
</evidence>
<dbReference type="InterPro" id="IPR008964">
    <property type="entry name" value="Invasin/intimin_cell_adhesion"/>
</dbReference>
<dbReference type="InterPro" id="IPR011050">
    <property type="entry name" value="Pectin_lyase_fold/virulence"/>
</dbReference>
<dbReference type="GO" id="GO:0005576">
    <property type="term" value="C:extracellular region"/>
    <property type="evidence" value="ECO:0007669"/>
    <property type="project" value="UniProtKB-SubCell"/>
</dbReference>
<comment type="caution">
    <text evidence="9">The sequence shown here is derived from an EMBL/GenBank/DDBJ whole genome shotgun (WGS) entry which is preliminary data.</text>
</comment>
<dbReference type="Gene3D" id="2.160.20.10">
    <property type="entry name" value="Single-stranded right-handed beta-helix, Pectin lyase-like"/>
    <property type="match status" value="1"/>
</dbReference>
<evidence type="ECO:0000256" key="7">
    <source>
        <dbReference type="ARBA" id="ARBA00023237"/>
    </source>
</evidence>
<gene>
    <name evidence="9" type="ORF">SDC9_17091</name>
</gene>
<dbReference type="AlphaFoldDB" id="A0A644TWF2"/>
<organism evidence="9">
    <name type="scientific">bioreactor metagenome</name>
    <dbReference type="NCBI Taxonomy" id="1076179"/>
    <lineage>
        <taxon>unclassified sequences</taxon>
        <taxon>metagenomes</taxon>
        <taxon>ecological metagenomes</taxon>
    </lineage>
</organism>
<dbReference type="SUPFAM" id="SSF51126">
    <property type="entry name" value="Pectin lyase-like"/>
    <property type="match status" value="1"/>
</dbReference>
<keyword evidence="6" id="KW-0472">Membrane</keyword>
<dbReference type="SUPFAM" id="SSF49373">
    <property type="entry name" value="Invasin/intimin cell-adhesion fragments"/>
    <property type="match status" value="1"/>
</dbReference>
<name>A0A644TWF2_9ZZZZ</name>
<dbReference type="InterPro" id="IPR003368">
    <property type="entry name" value="POMP_repeat"/>
</dbReference>
<dbReference type="Pfam" id="PF02415">
    <property type="entry name" value="Chlam_PMP"/>
    <property type="match status" value="3"/>
</dbReference>
<evidence type="ECO:0000256" key="6">
    <source>
        <dbReference type="ARBA" id="ARBA00023136"/>
    </source>
</evidence>
<evidence type="ECO:0000256" key="4">
    <source>
        <dbReference type="ARBA" id="ARBA00022525"/>
    </source>
</evidence>
<protein>
    <recommendedName>
        <fullName evidence="8">DUF11 domain-containing protein</fullName>
    </recommendedName>
</protein>
<dbReference type="EMBL" id="VSSQ01000058">
    <property type="protein sequence ID" value="MPL71316.1"/>
    <property type="molecule type" value="Genomic_DNA"/>
</dbReference>
<reference evidence="9" key="1">
    <citation type="submission" date="2019-08" db="EMBL/GenBank/DDBJ databases">
        <authorList>
            <person name="Kucharzyk K."/>
            <person name="Murdoch R.W."/>
            <person name="Higgins S."/>
            <person name="Loffler F."/>
        </authorList>
    </citation>
    <scope>NUCLEOTIDE SEQUENCE</scope>
</reference>
<keyword evidence="5" id="KW-0732">Signal</keyword>
<evidence type="ECO:0000256" key="3">
    <source>
        <dbReference type="ARBA" id="ARBA00004613"/>
    </source>
</evidence>
<dbReference type="Pfam" id="PF01345">
    <property type="entry name" value="DUF11"/>
    <property type="match status" value="1"/>
</dbReference>
<dbReference type="PANTHER" id="PTHR11319">
    <property type="entry name" value="G PROTEIN-COUPLED RECEPTOR-RELATED"/>
    <property type="match status" value="1"/>
</dbReference>
<dbReference type="InterPro" id="IPR001434">
    <property type="entry name" value="OmcB-like_DUF11"/>
</dbReference>
<proteinExistence type="predicted"/>
<keyword evidence="7" id="KW-0998">Cell outer membrane</keyword>
<sequence length="751" mass="82228">MEKPKKISVQSLSFNKIFLFLILLVLFFAAFSVVDAADININNSTQGGLGKAIDDSNNGDKINLDNGVYTNNVTDIYLSKNLTITGKDPKSTVIDARKQGRIFWVSRSLILINLTLINGYVGQQEYGGAVNNYGNLTLVNCIVTSNTGYNGGAIFNGGTLTINNSIFFDNIATERGGAIYNDYDKVSSGGNANLTIINSNFTNNIGTWGGAIYDQNAVNLTIIDSNFENNTATASSGGSIYTGPSDKILINNSKFINNNANVGGAISCHSRNSSIINSIFINNSANVAGAMNLYGNSDGSIINCSFINNFASNYGGALRTYSSRTIINGSKFINNSATNYGGALYNYADLTIINSDFKGNNASYGGAYFNQGDNSKIINSNFTNNLANYAGAIYNSASSLSVSGNNMSSNVANILANEIYNSGTMNILNLKYLNNSIITVNNNTQIILYATLTDDMGNPITGQEVTFLINGFTVGYANFINGMANLTYFINLNTNQATVNGAYLGSGNNINILNGILRVNSISDVNGNISLNNDQYYVNDPVKGVINLANNGPNIVYNIIIKFILPSGFNINNSDIIVSQGFYDFENDIWYVGDLVSTAKAMMVFTGEFNQKGHYIQYIDISGDNFNSSIDSVNVSVKEKKLNSELEPIFNTTQNSNRPNIRLIKRVNSKAVRHGNIVYMKWLTFKNLGISGSQILSSKVIYKNFKYKLWKVYNKKIKYQYAKNKIRFKVTLKSNKIFKLKLKVYRPIKQR</sequence>
<evidence type="ECO:0000256" key="2">
    <source>
        <dbReference type="ARBA" id="ARBA00004442"/>
    </source>
</evidence>